<keyword evidence="2" id="KW-1185">Reference proteome</keyword>
<evidence type="ECO:0008006" key="3">
    <source>
        <dbReference type="Google" id="ProtNLM"/>
    </source>
</evidence>
<evidence type="ECO:0000313" key="1">
    <source>
        <dbReference type="EMBL" id="MCP2351150.1"/>
    </source>
</evidence>
<proteinExistence type="predicted"/>
<gene>
    <name evidence="1" type="ORF">HD595_007272</name>
</gene>
<dbReference type="Proteomes" id="UP001320766">
    <property type="component" value="Unassembled WGS sequence"/>
</dbReference>
<name>A0ABT1KAW6_9ACTN</name>
<organism evidence="1 2">
    <name type="scientific">Nonomuraea roseoviolacea subsp. carminata</name>
    <dbReference type="NCBI Taxonomy" id="160689"/>
    <lineage>
        <taxon>Bacteria</taxon>
        <taxon>Bacillati</taxon>
        <taxon>Actinomycetota</taxon>
        <taxon>Actinomycetes</taxon>
        <taxon>Streptosporangiales</taxon>
        <taxon>Streptosporangiaceae</taxon>
        <taxon>Nonomuraea</taxon>
    </lineage>
</organism>
<dbReference type="RefSeq" id="WP_253777199.1">
    <property type="nucleotide sequence ID" value="NZ_BAAAVE010000002.1"/>
</dbReference>
<reference evidence="1 2" key="1">
    <citation type="submission" date="2022-06" db="EMBL/GenBank/DDBJ databases">
        <title>Sequencing the genomes of 1000 actinobacteria strains.</title>
        <authorList>
            <person name="Klenk H.-P."/>
        </authorList>
    </citation>
    <scope>NUCLEOTIDE SEQUENCE [LARGE SCALE GENOMIC DNA]</scope>
    <source>
        <strain evidence="1 2">DSM 44170</strain>
    </source>
</reference>
<accession>A0ABT1KAW6</accession>
<evidence type="ECO:0000313" key="2">
    <source>
        <dbReference type="Proteomes" id="UP001320766"/>
    </source>
</evidence>
<sequence length="65" mass="6865">MMPLPDGPDVAGRTRAAARRDFGLLWAGQSLSLFGDQFMTLALPLLAVTVLRSSPAQAPLLASAR</sequence>
<dbReference type="EMBL" id="JAMZEC010000001">
    <property type="protein sequence ID" value="MCP2351150.1"/>
    <property type="molecule type" value="Genomic_DNA"/>
</dbReference>
<protein>
    <recommendedName>
        <fullName evidence="3">MFS transporter</fullName>
    </recommendedName>
</protein>
<comment type="caution">
    <text evidence="1">The sequence shown here is derived from an EMBL/GenBank/DDBJ whole genome shotgun (WGS) entry which is preliminary data.</text>
</comment>